<dbReference type="InterPro" id="IPR020561">
    <property type="entry name" value="PRibGlycinamid_synth_ATP-grasp"/>
</dbReference>
<dbReference type="GO" id="GO:0071160">
    <property type="term" value="F:cyanophycin synthetase activity (L-aspartate-adding)"/>
    <property type="evidence" value="ECO:0007669"/>
    <property type="project" value="UniProtKB-EC"/>
</dbReference>
<keyword evidence="4 5" id="KW-0067">ATP-binding</keyword>
<reference evidence="7 8" key="1">
    <citation type="submission" date="2021-03" db="EMBL/GenBank/DDBJ databases">
        <title>Sequencing the genomes of 1000 actinobacteria strains.</title>
        <authorList>
            <person name="Klenk H.-P."/>
        </authorList>
    </citation>
    <scope>NUCLEOTIDE SEQUENCE [LARGE SCALE GENOMIC DNA]</scope>
    <source>
        <strain evidence="7 8">DSM 12544</strain>
    </source>
</reference>
<dbReference type="EC" id="6.3.2.30" evidence="7"/>
<dbReference type="EMBL" id="JAGINX010000001">
    <property type="protein sequence ID" value="MBP2317901.1"/>
    <property type="molecule type" value="Genomic_DNA"/>
</dbReference>
<evidence type="ECO:0000256" key="5">
    <source>
        <dbReference type="PROSITE-ProRule" id="PRU00409"/>
    </source>
</evidence>
<feature type="domain" description="ATP-grasp" evidence="6">
    <location>
        <begin position="87"/>
        <end position="342"/>
    </location>
</feature>
<evidence type="ECO:0000313" key="7">
    <source>
        <dbReference type="EMBL" id="MBP2317901.1"/>
    </source>
</evidence>
<organism evidence="7 8">
    <name type="scientific">Nesterenkonia lacusekhoensis</name>
    <dbReference type="NCBI Taxonomy" id="150832"/>
    <lineage>
        <taxon>Bacteria</taxon>
        <taxon>Bacillati</taxon>
        <taxon>Actinomycetota</taxon>
        <taxon>Actinomycetes</taxon>
        <taxon>Micrococcales</taxon>
        <taxon>Micrococcaceae</taxon>
        <taxon>Nesterenkonia</taxon>
    </lineage>
</organism>
<evidence type="ECO:0000313" key="8">
    <source>
        <dbReference type="Proteomes" id="UP001519331"/>
    </source>
</evidence>
<evidence type="ECO:0000259" key="6">
    <source>
        <dbReference type="PROSITE" id="PS50975"/>
    </source>
</evidence>
<proteinExistence type="predicted"/>
<dbReference type="Proteomes" id="UP001519331">
    <property type="component" value="Unassembled WGS sequence"/>
</dbReference>
<sequence>MDPEVRTYIAEQLSGVSPTDYGGRRADAPSALLSRAARRQRLSIQNVQGNLYVLGRGSRTVGGFEINQTSLASEQARLSASDIDLGKRFLKSAGIAVPRGRAFSPQQGEEAQSYLKSLNRPAVVKPASGQSGAGVSLGVTAESDVGAAWNLALQARQLGTPDASDQVVIEEQCSGIDLRAFVVGEKVVSALIRLPLFGVGDGKRTTDQIFRAAEEARSLHPLFGRFAPDLLTPSEEHGGIADEVSRTGEIYQFSAGVNMRLGGVTVDVTAGLGSALRELAIESCWAVPGCRAAAVDLLVPDLESTDGAHVLHVNTRASIAVHHYPWIGRGRPVADSLVQGMISRSGA</sequence>
<dbReference type="PANTHER" id="PTHR21621">
    <property type="entry name" value="RIBOSOMAL PROTEIN S6 MODIFICATION PROTEIN"/>
    <property type="match status" value="1"/>
</dbReference>
<protein>
    <submittedName>
        <fullName evidence="7">Cyanophycin synthetase</fullName>
        <ecNumber evidence="7">6.3.2.29</ecNumber>
        <ecNumber evidence="7">6.3.2.30</ecNumber>
    </submittedName>
</protein>
<keyword evidence="8" id="KW-1185">Reference proteome</keyword>
<keyword evidence="3 5" id="KW-0547">Nucleotide-binding</keyword>
<keyword evidence="2 7" id="KW-0436">Ligase</keyword>
<comment type="caution">
    <text evidence="7">The sequence shown here is derived from an EMBL/GenBank/DDBJ whole genome shotgun (WGS) entry which is preliminary data.</text>
</comment>
<dbReference type="EC" id="6.3.2.29" evidence="7"/>
<evidence type="ECO:0000256" key="2">
    <source>
        <dbReference type="ARBA" id="ARBA00022598"/>
    </source>
</evidence>
<dbReference type="Gene3D" id="3.30.1490.20">
    <property type="entry name" value="ATP-grasp fold, A domain"/>
    <property type="match status" value="1"/>
</dbReference>
<dbReference type="InterPro" id="IPR013815">
    <property type="entry name" value="ATP_grasp_subdomain_1"/>
</dbReference>
<comment type="cofactor">
    <cofactor evidence="1">
        <name>Mn(2+)</name>
        <dbReference type="ChEBI" id="CHEBI:29035"/>
    </cofactor>
</comment>
<dbReference type="PANTHER" id="PTHR21621:SF0">
    <property type="entry name" value="BETA-CITRYLGLUTAMATE SYNTHASE B-RELATED"/>
    <property type="match status" value="1"/>
</dbReference>
<dbReference type="Pfam" id="PF01071">
    <property type="entry name" value="GARS_A"/>
    <property type="match status" value="1"/>
</dbReference>
<evidence type="ECO:0000256" key="3">
    <source>
        <dbReference type="ARBA" id="ARBA00022741"/>
    </source>
</evidence>
<evidence type="ECO:0000256" key="1">
    <source>
        <dbReference type="ARBA" id="ARBA00001936"/>
    </source>
</evidence>
<name>A0ABS4T0C3_9MICC</name>
<accession>A0ABS4T0C3</accession>
<dbReference type="InterPro" id="IPR011761">
    <property type="entry name" value="ATP-grasp"/>
</dbReference>
<dbReference type="RefSeq" id="WP_210048196.1">
    <property type="nucleotide sequence ID" value="NZ_JAGINX010000001.1"/>
</dbReference>
<dbReference type="SUPFAM" id="SSF56059">
    <property type="entry name" value="Glutathione synthetase ATP-binding domain-like"/>
    <property type="match status" value="1"/>
</dbReference>
<evidence type="ECO:0000256" key="4">
    <source>
        <dbReference type="ARBA" id="ARBA00022840"/>
    </source>
</evidence>
<dbReference type="PROSITE" id="PS50975">
    <property type="entry name" value="ATP_GRASP"/>
    <property type="match status" value="1"/>
</dbReference>
<gene>
    <name evidence="7" type="ORF">JOF45_000920</name>
</gene>
<dbReference type="GO" id="GO:0071161">
    <property type="term" value="F:cyanophycin synthetase activity (L-arginine-adding)"/>
    <property type="evidence" value="ECO:0007669"/>
    <property type="project" value="UniProtKB-EC"/>
</dbReference>